<feature type="signal peptide" evidence="3">
    <location>
        <begin position="1"/>
        <end position="39"/>
    </location>
</feature>
<accession>A0AAW0V2I8</accession>
<dbReference type="AlphaFoldDB" id="A0AAW0V2I8"/>
<feature type="region of interest" description="Disordered" evidence="1">
    <location>
        <begin position="513"/>
        <end position="532"/>
    </location>
</feature>
<feature type="region of interest" description="Disordered" evidence="1">
    <location>
        <begin position="385"/>
        <end position="503"/>
    </location>
</feature>
<keyword evidence="2" id="KW-0812">Transmembrane</keyword>
<feature type="compositionally biased region" description="Basic residues" evidence="1">
    <location>
        <begin position="440"/>
        <end position="464"/>
    </location>
</feature>
<reference evidence="4 5" key="1">
    <citation type="submission" date="2023-03" db="EMBL/GenBank/DDBJ databases">
        <title>High-quality genome of Scylla paramamosain provides insights in environmental adaptation.</title>
        <authorList>
            <person name="Zhang L."/>
        </authorList>
    </citation>
    <scope>NUCLEOTIDE SEQUENCE [LARGE SCALE GENOMIC DNA]</scope>
    <source>
        <strain evidence="4">LZ_2023a</strain>
        <tissue evidence="4">Muscle</tissue>
    </source>
</reference>
<gene>
    <name evidence="4" type="ORF">O3P69_001566</name>
</gene>
<organism evidence="4 5">
    <name type="scientific">Scylla paramamosain</name>
    <name type="common">Mud crab</name>
    <dbReference type="NCBI Taxonomy" id="85552"/>
    <lineage>
        <taxon>Eukaryota</taxon>
        <taxon>Metazoa</taxon>
        <taxon>Ecdysozoa</taxon>
        <taxon>Arthropoda</taxon>
        <taxon>Crustacea</taxon>
        <taxon>Multicrustacea</taxon>
        <taxon>Malacostraca</taxon>
        <taxon>Eumalacostraca</taxon>
        <taxon>Eucarida</taxon>
        <taxon>Decapoda</taxon>
        <taxon>Pleocyemata</taxon>
        <taxon>Brachyura</taxon>
        <taxon>Eubrachyura</taxon>
        <taxon>Portunoidea</taxon>
        <taxon>Portunidae</taxon>
        <taxon>Portuninae</taxon>
        <taxon>Scylla</taxon>
    </lineage>
</organism>
<keyword evidence="2" id="KW-1133">Transmembrane helix</keyword>
<feature type="chain" id="PRO_5043519556" evidence="3">
    <location>
        <begin position="40"/>
        <end position="669"/>
    </location>
</feature>
<evidence type="ECO:0000256" key="3">
    <source>
        <dbReference type="SAM" id="SignalP"/>
    </source>
</evidence>
<feature type="compositionally biased region" description="Low complexity" evidence="1">
    <location>
        <begin position="515"/>
        <end position="532"/>
    </location>
</feature>
<evidence type="ECO:0000256" key="2">
    <source>
        <dbReference type="SAM" id="Phobius"/>
    </source>
</evidence>
<keyword evidence="3" id="KW-0732">Signal</keyword>
<evidence type="ECO:0000256" key="1">
    <source>
        <dbReference type="SAM" id="MobiDB-lite"/>
    </source>
</evidence>
<protein>
    <submittedName>
        <fullName evidence="4">Uncharacterized protein</fullName>
    </submittedName>
</protein>
<sequence length="669" mass="74238">MAVRGGAGHGKSGPLMAKGCFLLVVVVLLLLLLLDGTHAFAARQPSLALDNNNNNNKSVKFRGSRAAFTYPTAIVLSPPNKNLETPQQPSEHLSGSRSSSFPSPGGVSSSPSTHGQLDQHSRGMPSMATPAVTPGPFTLRPHTWRTGDRGFPSQSTGFVFGQDRAHLRPASADWSRNRNPTLMEGGVGWSGMKASPVQTRWPRTQHTPGSGSPFARHDTFGHQLREDLSHRQDRPMVWGQEISEGDSSVGEWDRRGPVISEETPHQTNIWPINREVEEEEVNDEDERSMFDFNATSEYQPDDYNAYHEYDHSNTSWRPSEHDSQDRRILTFQHVMKIQNLASQADLHAMLDQRGITFDELRAFLKTGARKKDVIEFLKAPTPSTTIVTTTPSPPVHSYPPRHHETSVVEEGYQGDITRHVSLPEKDDDDTDQINKEQSRKGRKKGRQGKGGGRKNKKRKGKKRQKEGASDVTSSSPSPPMNDTTQTPEPVLWVPNTPRLPGIISTTDATKGILMPTTHSPTPNTKTTSPSSVKTSIVSVTMMKATFDPEPQTPIETTFVEAVPPPRRQNTHIIPDLREEEIPMEIPRPATPSPEFEQTINEIERVNFVREKQRDDYVFPLRGLLIISGLMGALAVFTLVVLISYAVIKCSKKPVVNNYQVSQQQKPAGT</sequence>
<comment type="caution">
    <text evidence="4">The sequence shown here is derived from an EMBL/GenBank/DDBJ whole genome shotgun (WGS) entry which is preliminary data.</text>
</comment>
<proteinExistence type="predicted"/>
<feature type="region of interest" description="Disordered" evidence="1">
    <location>
        <begin position="77"/>
        <end position="158"/>
    </location>
</feature>
<evidence type="ECO:0000313" key="5">
    <source>
        <dbReference type="Proteomes" id="UP001487740"/>
    </source>
</evidence>
<evidence type="ECO:0000313" key="4">
    <source>
        <dbReference type="EMBL" id="KAK8405075.1"/>
    </source>
</evidence>
<feature type="compositionally biased region" description="Polar residues" evidence="1">
    <location>
        <begin position="79"/>
        <end position="93"/>
    </location>
</feature>
<feature type="compositionally biased region" description="Polar residues" evidence="1">
    <location>
        <begin position="470"/>
        <end position="487"/>
    </location>
</feature>
<keyword evidence="5" id="KW-1185">Reference proteome</keyword>
<name>A0AAW0V2I8_SCYPA</name>
<keyword evidence="2" id="KW-0472">Membrane</keyword>
<dbReference type="Proteomes" id="UP001487740">
    <property type="component" value="Unassembled WGS sequence"/>
</dbReference>
<dbReference type="EMBL" id="JARAKH010000003">
    <property type="protein sequence ID" value="KAK8405075.1"/>
    <property type="molecule type" value="Genomic_DNA"/>
</dbReference>
<feature type="compositionally biased region" description="Low complexity" evidence="1">
    <location>
        <begin position="95"/>
        <end position="112"/>
    </location>
</feature>
<feature type="transmembrane region" description="Helical" evidence="2">
    <location>
        <begin position="623"/>
        <end position="647"/>
    </location>
</feature>